<gene>
    <name evidence="1" type="ORF">FHS09_001244</name>
</gene>
<proteinExistence type="predicted"/>
<dbReference type="Proteomes" id="UP000535937">
    <property type="component" value="Unassembled WGS sequence"/>
</dbReference>
<dbReference type="EMBL" id="JACHWZ010000004">
    <property type="protein sequence ID" value="MBB3060429.1"/>
    <property type="molecule type" value="Genomic_DNA"/>
</dbReference>
<name>A0A7W4WAC7_9GAMM</name>
<evidence type="ECO:0000313" key="2">
    <source>
        <dbReference type="Proteomes" id="UP000535937"/>
    </source>
</evidence>
<dbReference type="AlphaFoldDB" id="A0A7W4WAC7"/>
<keyword evidence="2" id="KW-1185">Reference proteome</keyword>
<evidence type="ECO:0000313" key="1">
    <source>
        <dbReference type="EMBL" id="MBB3060429.1"/>
    </source>
</evidence>
<dbReference type="RefSeq" id="WP_183457780.1">
    <property type="nucleotide sequence ID" value="NZ_JACHWZ010000004.1"/>
</dbReference>
<sequence>MIDSEVVFAVATSIILAMEYPDDPDLRLPSESTDTYAFAGDLEISAAHGVNARSTNPDLWNNTQAAIASDSNLVLSQSIQSDVADIYYFTTPETSSTGVFNGSRLVLNPGGDGTMSAKLDESAFNWSLGESGVSFEGLELISSDAHPWDGDLGKSVHEQTVTRINNLRWLSLGKLSDVLLLDIESYTHYPDGEYPDTSPVVSLTTGTALKSENRVNATKILQLGVDYSVPRSVTTGVVSSPVDGTGASLEVHASKISFSGSPGQGGTASVTVESYNGDGTLITSEENASWMIAADGSLQISYANGDSANLVFLSENQEIASVNLKTTQSAGVFTRNSFLLLKEEPSWTVLSAPGIYRYPFSFFEPLNHFWFEVNDNGTALTVSTYDMDENGTLEDSEYSVMPGLWLINGEGNMLIRRYRYNFGGFCTPTSWDPADNDECVLYHEREWNLHQISSDDGYWIHHYHRFFYDWQRENMSDPTVSGHIFSFGSIDNRPQYKTNMRPVKVPPNLLP</sequence>
<organism evidence="1 2">
    <name type="scientific">Microbulbifer rhizosphaerae</name>
    <dbReference type="NCBI Taxonomy" id="1562603"/>
    <lineage>
        <taxon>Bacteria</taxon>
        <taxon>Pseudomonadati</taxon>
        <taxon>Pseudomonadota</taxon>
        <taxon>Gammaproteobacteria</taxon>
        <taxon>Cellvibrionales</taxon>
        <taxon>Microbulbiferaceae</taxon>
        <taxon>Microbulbifer</taxon>
    </lineage>
</organism>
<accession>A0A7W4WAC7</accession>
<comment type="caution">
    <text evidence="1">The sequence shown here is derived from an EMBL/GenBank/DDBJ whole genome shotgun (WGS) entry which is preliminary data.</text>
</comment>
<reference evidence="1 2" key="1">
    <citation type="submission" date="2020-08" db="EMBL/GenBank/DDBJ databases">
        <title>Genomic Encyclopedia of Type Strains, Phase III (KMG-III): the genomes of soil and plant-associated and newly described type strains.</title>
        <authorList>
            <person name="Whitman W."/>
        </authorList>
    </citation>
    <scope>NUCLEOTIDE SEQUENCE [LARGE SCALE GENOMIC DNA]</scope>
    <source>
        <strain evidence="1 2">CECT 8799</strain>
    </source>
</reference>
<protein>
    <submittedName>
        <fullName evidence="1">Uncharacterized protein</fullName>
    </submittedName>
</protein>